<evidence type="ECO:0000313" key="9">
    <source>
        <dbReference type="Proteomes" id="UP000649768"/>
    </source>
</evidence>
<evidence type="ECO:0000256" key="3">
    <source>
        <dbReference type="ARBA" id="ARBA00022692"/>
    </source>
</evidence>
<name>A0ABR9BG55_9GAMM</name>
<feature type="transmembrane region" description="Helical" evidence="6">
    <location>
        <begin position="358"/>
        <end position="380"/>
    </location>
</feature>
<dbReference type="SUPFAM" id="SSF103473">
    <property type="entry name" value="MFS general substrate transporter"/>
    <property type="match status" value="1"/>
</dbReference>
<dbReference type="PROSITE" id="PS50850">
    <property type="entry name" value="MFS"/>
    <property type="match status" value="1"/>
</dbReference>
<dbReference type="EMBL" id="JACYTP010000001">
    <property type="protein sequence ID" value="MBD8511533.1"/>
    <property type="molecule type" value="Genomic_DNA"/>
</dbReference>
<evidence type="ECO:0000259" key="7">
    <source>
        <dbReference type="PROSITE" id="PS50850"/>
    </source>
</evidence>
<feature type="transmembrane region" description="Helical" evidence="6">
    <location>
        <begin position="220"/>
        <end position="245"/>
    </location>
</feature>
<dbReference type="Pfam" id="PF07690">
    <property type="entry name" value="MFS_1"/>
    <property type="match status" value="1"/>
</dbReference>
<evidence type="ECO:0000313" key="8">
    <source>
        <dbReference type="EMBL" id="MBD8511533.1"/>
    </source>
</evidence>
<dbReference type="PRINTS" id="PR01036">
    <property type="entry name" value="TCRTETB"/>
</dbReference>
<keyword evidence="3 6" id="KW-0812">Transmembrane</keyword>
<protein>
    <submittedName>
        <fullName evidence="8">MFS transporter</fullName>
    </submittedName>
</protein>
<feature type="transmembrane region" description="Helical" evidence="6">
    <location>
        <begin position="257"/>
        <end position="275"/>
    </location>
</feature>
<feature type="transmembrane region" description="Helical" evidence="6">
    <location>
        <begin position="287"/>
        <end position="308"/>
    </location>
</feature>
<dbReference type="Proteomes" id="UP000649768">
    <property type="component" value="Unassembled WGS sequence"/>
</dbReference>
<dbReference type="InterPro" id="IPR011701">
    <property type="entry name" value="MFS"/>
</dbReference>
<feature type="transmembrane region" description="Helical" evidence="6">
    <location>
        <begin position="386"/>
        <end position="409"/>
    </location>
</feature>
<feature type="transmembrane region" description="Helical" evidence="6">
    <location>
        <begin position="145"/>
        <end position="169"/>
    </location>
</feature>
<evidence type="ECO:0000256" key="4">
    <source>
        <dbReference type="ARBA" id="ARBA00022989"/>
    </source>
</evidence>
<feature type="transmembrane region" description="Helical" evidence="6">
    <location>
        <begin position="175"/>
        <end position="192"/>
    </location>
</feature>
<evidence type="ECO:0000256" key="1">
    <source>
        <dbReference type="ARBA" id="ARBA00004141"/>
    </source>
</evidence>
<keyword evidence="9" id="KW-1185">Reference proteome</keyword>
<keyword evidence="5 6" id="KW-0472">Membrane</keyword>
<accession>A0ABR9BG55</accession>
<feature type="transmembrane region" description="Helical" evidence="6">
    <location>
        <begin position="87"/>
        <end position="106"/>
    </location>
</feature>
<sequence length="413" mass="43779">MKAEISQAEKAENLSMTNWFSLLGLAVAVLLSSLNISIVNVALPRLASSFSVPMSEVQWLVVVYLLAMTCFMPIAGIWGDRFGRKRLFLFGIGLFFCGLIACIVSESLTQLIAARLVQGIGAAIFISLAMTFVSDFIPATKTGTAMGILGTTSAIGTALGPVLGGYLISHFDWHALFYVSVPFCIFALLLLARQLPDNAPVPFKLVKSGRFLAQFSENPALAGSLTANVCVSAIIMSTMVVSPFYFTDGLQLSPAQIGAILSVGPIVSALTGAPAGKLTDHLGSGTVVRVSLWIMLLGCLLISASAFWTSVPVYLFALILVTAGYAMFQAANNTAVMTEVKEGQKGVTSALLHFSRNLGLMAGASVMGWLYLFTSTFFPATQNQPATAFGVTFLISAILVGLAQVMVSLRKGR</sequence>
<feature type="transmembrane region" description="Helical" evidence="6">
    <location>
        <begin position="314"/>
        <end position="337"/>
    </location>
</feature>
<evidence type="ECO:0000256" key="2">
    <source>
        <dbReference type="ARBA" id="ARBA00022448"/>
    </source>
</evidence>
<feature type="transmembrane region" description="Helical" evidence="6">
    <location>
        <begin position="59"/>
        <end position="78"/>
    </location>
</feature>
<dbReference type="Gene3D" id="1.20.1720.10">
    <property type="entry name" value="Multidrug resistance protein D"/>
    <property type="match status" value="1"/>
</dbReference>
<dbReference type="RefSeq" id="WP_192014264.1">
    <property type="nucleotide sequence ID" value="NZ_JACYTP010000001.1"/>
</dbReference>
<organism evidence="8 9">
    <name type="scientific">Photobacterium arenosum</name>
    <dbReference type="NCBI Taxonomy" id="2774143"/>
    <lineage>
        <taxon>Bacteria</taxon>
        <taxon>Pseudomonadati</taxon>
        <taxon>Pseudomonadota</taxon>
        <taxon>Gammaproteobacteria</taxon>
        <taxon>Vibrionales</taxon>
        <taxon>Vibrionaceae</taxon>
        <taxon>Photobacterium</taxon>
    </lineage>
</organism>
<dbReference type="CDD" id="cd17321">
    <property type="entry name" value="MFS_MMR_MDR_like"/>
    <property type="match status" value="1"/>
</dbReference>
<dbReference type="PANTHER" id="PTHR42718:SF9">
    <property type="entry name" value="MAJOR FACILITATOR SUPERFAMILY MULTIDRUG TRANSPORTER MFSC"/>
    <property type="match status" value="1"/>
</dbReference>
<dbReference type="PANTHER" id="PTHR42718">
    <property type="entry name" value="MAJOR FACILITATOR SUPERFAMILY MULTIDRUG TRANSPORTER MFSC"/>
    <property type="match status" value="1"/>
</dbReference>
<dbReference type="InterPro" id="IPR036259">
    <property type="entry name" value="MFS_trans_sf"/>
</dbReference>
<feature type="domain" description="Major facilitator superfamily (MFS) profile" evidence="7">
    <location>
        <begin position="21"/>
        <end position="413"/>
    </location>
</feature>
<reference evidence="8 9" key="1">
    <citation type="submission" date="2020-09" db="EMBL/GenBank/DDBJ databases">
        <title>Photobacterium sp. CAU 1568 isolated from sand of Sido Beach.</title>
        <authorList>
            <person name="Kim W."/>
        </authorList>
    </citation>
    <scope>NUCLEOTIDE SEQUENCE [LARGE SCALE GENOMIC DNA]</scope>
    <source>
        <strain evidence="8 9">CAU 1568</strain>
    </source>
</reference>
<gene>
    <name evidence="8" type="ORF">IFO68_02295</name>
</gene>
<keyword evidence="2" id="KW-0813">Transport</keyword>
<keyword evidence="4 6" id="KW-1133">Transmembrane helix</keyword>
<comment type="caution">
    <text evidence="8">The sequence shown here is derived from an EMBL/GenBank/DDBJ whole genome shotgun (WGS) entry which is preliminary data.</text>
</comment>
<evidence type="ECO:0000256" key="6">
    <source>
        <dbReference type="SAM" id="Phobius"/>
    </source>
</evidence>
<dbReference type="InterPro" id="IPR020846">
    <property type="entry name" value="MFS_dom"/>
</dbReference>
<proteinExistence type="predicted"/>
<feature type="transmembrane region" description="Helical" evidence="6">
    <location>
        <begin position="112"/>
        <end position="133"/>
    </location>
</feature>
<comment type="subcellular location">
    <subcellularLocation>
        <location evidence="1">Membrane</location>
        <topology evidence="1">Multi-pass membrane protein</topology>
    </subcellularLocation>
</comment>
<evidence type="ECO:0000256" key="5">
    <source>
        <dbReference type="ARBA" id="ARBA00023136"/>
    </source>
</evidence>